<dbReference type="GO" id="GO:0005975">
    <property type="term" value="P:carbohydrate metabolic process"/>
    <property type="evidence" value="ECO:0007669"/>
    <property type="project" value="TreeGrafter"/>
</dbReference>
<name>A0A0F6W760_9BACT</name>
<dbReference type="GO" id="GO:0006355">
    <property type="term" value="P:regulation of DNA-templated transcription"/>
    <property type="evidence" value="ECO:0007669"/>
    <property type="project" value="InterPro"/>
</dbReference>
<dbReference type="SUPFAM" id="SSF48256">
    <property type="entry name" value="Citrate synthase"/>
    <property type="match status" value="1"/>
</dbReference>
<dbReference type="CDD" id="cd06102">
    <property type="entry name" value="citrate_synt_like_2"/>
    <property type="match status" value="1"/>
</dbReference>
<dbReference type="KEGG" id="samy:DB32_006310"/>
<evidence type="ECO:0000313" key="7">
    <source>
        <dbReference type="Proteomes" id="UP000034883"/>
    </source>
</evidence>
<dbReference type="Gene3D" id="1.10.580.10">
    <property type="entry name" value="Citrate Synthase, domain 1"/>
    <property type="match status" value="1"/>
</dbReference>
<dbReference type="EC" id="2.3.3.16" evidence="3"/>
<dbReference type="Pfam" id="PF00285">
    <property type="entry name" value="Citrate_synt"/>
    <property type="match status" value="1"/>
</dbReference>
<comment type="similarity">
    <text evidence="2">Belongs to the citrate synthase family.</text>
</comment>
<dbReference type="GO" id="GO:0036440">
    <property type="term" value="F:citrate synthase activity"/>
    <property type="evidence" value="ECO:0007669"/>
    <property type="project" value="UniProtKB-EC"/>
</dbReference>
<comment type="pathway">
    <text evidence="1">Carbohydrate metabolism; tricarboxylic acid cycle; isocitrate from oxaloacetate: step 1/2.</text>
</comment>
<dbReference type="AlphaFoldDB" id="A0A0F6W760"/>
<dbReference type="OrthoDB" id="9786046at2"/>
<evidence type="ECO:0000313" key="6">
    <source>
        <dbReference type="EMBL" id="AKF09161.1"/>
    </source>
</evidence>
<dbReference type="InterPro" id="IPR016142">
    <property type="entry name" value="Citrate_synth-like_lrg_a-sub"/>
</dbReference>
<dbReference type="GO" id="GO:0006099">
    <property type="term" value="P:tricarboxylic acid cycle"/>
    <property type="evidence" value="ECO:0007669"/>
    <property type="project" value="UniProtKB-UniPathway"/>
</dbReference>
<dbReference type="Gene3D" id="1.10.1660.10">
    <property type="match status" value="1"/>
</dbReference>
<dbReference type="InterPro" id="IPR036969">
    <property type="entry name" value="Citrate_synthase_sf"/>
</dbReference>
<sequence>MANVDQRGSTDQHDAFDAHAWVTADEACGMLGIKRGTLYAYASRGLVRSAPGEGRERRYRRDDLERLRARSQARAGHAAVASGALRWGEPVLDTAISGIGDDGPHYRGRSAVELARSGARFEVVAEWLWAGRWDDDVRFEARDLGIDVRRAARLVAQGAHPLDRLLAGVALIGAAERGSRFDPGGEGTLVRARSLVRRLAALLALAPGEEDRVDEALAAPTIAHAVAIGLGLRATKRAASAIDRALVVMADHELNASTFTARVAAGAGADLHACVLAALATLTGPTHGGSCDRMEALLAEAREPEDAARILADRRRRGDALPGFGHPLYPSGDPRTPPLLEAAEELAPRSVVLRKVRAFTSAMSLAGGEPPTVDAALVAVAGALGAGPGSAAALMAIGRAAGWIAHAIEQREAGFQLRPRARYVSR</sequence>
<dbReference type="Pfam" id="PF12728">
    <property type="entry name" value="HTH_17"/>
    <property type="match status" value="1"/>
</dbReference>
<dbReference type="Proteomes" id="UP000034883">
    <property type="component" value="Chromosome"/>
</dbReference>
<dbReference type="GO" id="GO:0005829">
    <property type="term" value="C:cytosol"/>
    <property type="evidence" value="ECO:0007669"/>
    <property type="project" value="TreeGrafter"/>
</dbReference>
<protein>
    <recommendedName>
        <fullName evidence="3">citrate synthase (unknown stereospecificity)</fullName>
        <ecNumber evidence="3">2.3.3.16</ecNumber>
    </recommendedName>
</protein>
<keyword evidence="7" id="KW-1185">Reference proteome</keyword>
<dbReference type="UniPathway" id="UPA00223">
    <property type="reaction ID" value="UER00717"/>
</dbReference>
<dbReference type="PROSITE" id="PS50937">
    <property type="entry name" value="HTH_MERR_2"/>
    <property type="match status" value="1"/>
</dbReference>
<gene>
    <name evidence="6" type="ORF">DB32_006310</name>
</gene>
<evidence type="ECO:0000256" key="3">
    <source>
        <dbReference type="ARBA" id="ARBA00012972"/>
    </source>
</evidence>
<organism evidence="6 7">
    <name type="scientific">Sandaracinus amylolyticus</name>
    <dbReference type="NCBI Taxonomy" id="927083"/>
    <lineage>
        <taxon>Bacteria</taxon>
        <taxon>Pseudomonadati</taxon>
        <taxon>Myxococcota</taxon>
        <taxon>Polyangia</taxon>
        <taxon>Polyangiales</taxon>
        <taxon>Sandaracinaceae</taxon>
        <taxon>Sandaracinus</taxon>
    </lineage>
</organism>
<accession>A0A0F6W760</accession>
<dbReference type="InterPro" id="IPR002020">
    <property type="entry name" value="Citrate_synthase"/>
</dbReference>
<dbReference type="InterPro" id="IPR041657">
    <property type="entry name" value="HTH_17"/>
</dbReference>
<dbReference type="PANTHER" id="PTHR11739">
    <property type="entry name" value="CITRATE SYNTHASE"/>
    <property type="match status" value="1"/>
</dbReference>
<dbReference type="PANTHER" id="PTHR11739:SF4">
    <property type="entry name" value="CITRATE SYNTHASE, PEROXISOMAL"/>
    <property type="match status" value="1"/>
</dbReference>
<evidence type="ECO:0000256" key="4">
    <source>
        <dbReference type="ARBA" id="ARBA00022679"/>
    </source>
</evidence>
<dbReference type="PRINTS" id="PR00143">
    <property type="entry name" value="CITRTSNTHASE"/>
</dbReference>
<proteinExistence type="inferred from homology"/>
<reference evidence="6 7" key="1">
    <citation type="submission" date="2015-03" db="EMBL/GenBank/DDBJ databases">
        <title>Genome assembly of Sandaracinus amylolyticus DSM 53668.</title>
        <authorList>
            <person name="Sharma G."/>
            <person name="Subramanian S."/>
        </authorList>
    </citation>
    <scope>NUCLEOTIDE SEQUENCE [LARGE SCALE GENOMIC DNA]</scope>
    <source>
        <strain evidence="6 7">DSM 53668</strain>
    </source>
</reference>
<dbReference type="STRING" id="927083.DB32_006310"/>
<evidence type="ECO:0000256" key="2">
    <source>
        <dbReference type="ARBA" id="ARBA00010566"/>
    </source>
</evidence>
<keyword evidence="4" id="KW-0808">Transferase</keyword>
<dbReference type="RefSeq" id="WP_075097670.1">
    <property type="nucleotide sequence ID" value="NZ_CP011125.1"/>
</dbReference>
<evidence type="ECO:0000256" key="1">
    <source>
        <dbReference type="ARBA" id="ARBA00004751"/>
    </source>
</evidence>
<dbReference type="GO" id="GO:0003677">
    <property type="term" value="F:DNA binding"/>
    <property type="evidence" value="ECO:0007669"/>
    <property type="project" value="InterPro"/>
</dbReference>
<dbReference type="Gene3D" id="1.10.230.10">
    <property type="entry name" value="Cytochrome P450-Terp, domain 2"/>
    <property type="match status" value="1"/>
</dbReference>
<dbReference type="InterPro" id="IPR000551">
    <property type="entry name" value="MerR-type_HTH_dom"/>
</dbReference>
<feature type="domain" description="HTH merR-type" evidence="5">
    <location>
        <begin position="30"/>
        <end position="68"/>
    </location>
</feature>
<dbReference type="InterPro" id="IPR016143">
    <property type="entry name" value="Citrate_synth-like_sm_a-sub"/>
</dbReference>
<dbReference type="EMBL" id="CP011125">
    <property type="protein sequence ID" value="AKF09161.1"/>
    <property type="molecule type" value="Genomic_DNA"/>
</dbReference>
<evidence type="ECO:0000259" key="5">
    <source>
        <dbReference type="PROSITE" id="PS50937"/>
    </source>
</evidence>